<dbReference type="InterPro" id="IPR053926">
    <property type="entry name" value="RecX_HTH_1st"/>
</dbReference>
<dbReference type="GO" id="GO:0006282">
    <property type="term" value="P:regulation of DNA repair"/>
    <property type="evidence" value="ECO:0007669"/>
    <property type="project" value="UniProtKB-UniRule"/>
</dbReference>
<keyword evidence="4 5" id="KW-0963">Cytoplasm</keyword>
<sequence length="156" mass="17739">MAVREAAFALLGRRDCSCAEMRKYLQKKGFSPDCVERIVAELTAYGYLDDERLAKRRAHDRLREKGRGRRAIAGELLRMGIDPSVVRWAIASIDPEEEAEAAWGFARRKWPKLSGEPVDKLRALSVMLQRRGFPLSAVRRALQRLAAEQDLRACKV</sequence>
<comment type="similarity">
    <text evidence="2 5">Belongs to the RecX family.</text>
</comment>
<name>A0A2A6E0W7_9BACL</name>
<evidence type="ECO:0000256" key="2">
    <source>
        <dbReference type="ARBA" id="ARBA00009695"/>
    </source>
</evidence>
<evidence type="ECO:0000256" key="1">
    <source>
        <dbReference type="ARBA" id="ARBA00004496"/>
    </source>
</evidence>
<feature type="domain" description="RecX second three-helical" evidence="6">
    <location>
        <begin position="49"/>
        <end position="89"/>
    </location>
</feature>
<dbReference type="EMBL" id="MOXJ01000012">
    <property type="protein sequence ID" value="PDO10572.1"/>
    <property type="molecule type" value="Genomic_DNA"/>
</dbReference>
<evidence type="ECO:0000313" key="9">
    <source>
        <dbReference type="EMBL" id="PDO10572.1"/>
    </source>
</evidence>
<dbReference type="InterPro" id="IPR053924">
    <property type="entry name" value="RecX_HTH_2nd"/>
</dbReference>
<dbReference type="PANTHER" id="PTHR33602:SF1">
    <property type="entry name" value="REGULATORY PROTEIN RECX FAMILY PROTEIN"/>
    <property type="match status" value="1"/>
</dbReference>
<evidence type="ECO:0000259" key="8">
    <source>
        <dbReference type="Pfam" id="PF21982"/>
    </source>
</evidence>
<feature type="domain" description="RecX third three-helical" evidence="7">
    <location>
        <begin position="96"/>
        <end position="142"/>
    </location>
</feature>
<dbReference type="Pfam" id="PF21981">
    <property type="entry name" value="RecX_HTH3"/>
    <property type="match status" value="1"/>
</dbReference>
<proteinExistence type="inferred from homology"/>
<dbReference type="InterPro" id="IPR036388">
    <property type="entry name" value="WH-like_DNA-bd_sf"/>
</dbReference>
<dbReference type="Pfam" id="PF21982">
    <property type="entry name" value="RecX_HTH1"/>
    <property type="match status" value="1"/>
</dbReference>
<comment type="function">
    <text evidence="5">Modulates RecA activity.</text>
</comment>
<evidence type="ECO:0000259" key="7">
    <source>
        <dbReference type="Pfam" id="PF21981"/>
    </source>
</evidence>
<evidence type="ECO:0000313" key="10">
    <source>
        <dbReference type="Proteomes" id="UP000243688"/>
    </source>
</evidence>
<protein>
    <recommendedName>
        <fullName evidence="3 5">Regulatory protein RecX</fullName>
    </recommendedName>
</protein>
<dbReference type="InterPro" id="IPR003783">
    <property type="entry name" value="Regulatory_RecX"/>
</dbReference>
<dbReference type="GO" id="GO:0005737">
    <property type="term" value="C:cytoplasm"/>
    <property type="evidence" value="ECO:0007669"/>
    <property type="project" value="UniProtKB-SubCell"/>
</dbReference>
<dbReference type="Gene3D" id="1.10.10.10">
    <property type="entry name" value="Winged helix-like DNA-binding domain superfamily/Winged helix DNA-binding domain"/>
    <property type="match status" value="3"/>
</dbReference>
<organism evidence="9 10">
    <name type="scientific">Candidatus Reconcilbacillus cellulovorans</name>
    <dbReference type="NCBI Taxonomy" id="1906605"/>
    <lineage>
        <taxon>Bacteria</taxon>
        <taxon>Bacillati</taxon>
        <taxon>Bacillota</taxon>
        <taxon>Bacilli</taxon>
        <taxon>Bacillales</taxon>
        <taxon>Paenibacillaceae</taxon>
        <taxon>Candidatus Reconcilbacillus</taxon>
    </lineage>
</organism>
<dbReference type="PANTHER" id="PTHR33602">
    <property type="entry name" value="REGULATORY PROTEIN RECX FAMILY PROTEIN"/>
    <property type="match status" value="1"/>
</dbReference>
<evidence type="ECO:0000256" key="4">
    <source>
        <dbReference type="ARBA" id="ARBA00022490"/>
    </source>
</evidence>
<evidence type="ECO:0000256" key="5">
    <source>
        <dbReference type="HAMAP-Rule" id="MF_01114"/>
    </source>
</evidence>
<dbReference type="InterPro" id="IPR053925">
    <property type="entry name" value="RecX_HTH_3rd"/>
</dbReference>
<comment type="caution">
    <text evidence="9">The sequence shown here is derived from an EMBL/GenBank/DDBJ whole genome shotgun (WGS) entry which is preliminary data.</text>
</comment>
<dbReference type="Pfam" id="PF02631">
    <property type="entry name" value="RecX_HTH2"/>
    <property type="match status" value="1"/>
</dbReference>
<comment type="subcellular location">
    <subcellularLocation>
        <location evidence="1 5">Cytoplasm</location>
    </subcellularLocation>
</comment>
<gene>
    <name evidence="5" type="primary">recX</name>
    <name evidence="9" type="ORF">BLM47_06205</name>
</gene>
<accession>A0A2A6E0W7</accession>
<evidence type="ECO:0000256" key="3">
    <source>
        <dbReference type="ARBA" id="ARBA00018111"/>
    </source>
</evidence>
<dbReference type="HAMAP" id="MF_01114">
    <property type="entry name" value="RecX"/>
    <property type="match status" value="1"/>
</dbReference>
<evidence type="ECO:0000259" key="6">
    <source>
        <dbReference type="Pfam" id="PF02631"/>
    </source>
</evidence>
<dbReference type="AlphaFoldDB" id="A0A2A6E0W7"/>
<reference evidence="9 10" key="1">
    <citation type="submission" date="2016-12" db="EMBL/GenBank/DDBJ databases">
        <title>Candidatus Reconcilibacillus cellulovorans genome.</title>
        <authorList>
            <person name="Kolinko S."/>
            <person name="Wu Y.-W."/>
            <person name="Tachea F."/>
            <person name="Denzel E."/>
            <person name="Hiras J."/>
            <person name="Baecker N."/>
            <person name="Chan L.J."/>
            <person name="Eichorst S.A."/>
            <person name="Frey D."/>
            <person name="Adams P.D."/>
            <person name="Pray T."/>
            <person name="Tanjore D."/>
            <person name="Petzold C.J."/>
            <person name="Gladden J.M."/>
            <person name="Simmons B.A."/>
            <person name="Singer S.W."/>
        </authorList>
    </citation>
    <scope>NUCLEOTIDE SEQUENCE [LARGE SCALE GENOMIC DNA]</scope>
    <source>
        <strain evidence="9">JTherm</strain>
    </source>
</reference>
<feature type="domain" description="RecX first three-helical" evidence="8">
    <location>
        <begin position="4"/>
        <end position="42"/>
    </location>
</feature>
<dbReference type="Proteomes" id="UP000243688">
    <property type="component" value="Unassembled WGS sequence"/>
</dbReference>